<evidence type="ECO:0000313" key="8">
    <source>
        <dbReference type="EMBL" id="OKL48725.1"/>
    </source>
</evidence>
<dbReference type="STRING" id="156892.BM477_05895"/>
<sequence length="788" mass="85300">MSSLSAVSFFLALTATLVGLGSFITGCVKILQRMQMGAPAPERVRPVGARLWRAFVSIFSHSGFRGRPVVRVAHWLVMVSFPLLFLTLITGYGQLLNPGFALPFLDSFAPYTWTVELIAWLSLLGILALMVVRLRNGGVLPWRKAEQLERGNQTGEASNLPRRFFGSTRWHAIFVELVVLGVVICVLVLRAAEYAYSQPALSPDHSALLLHPFTAWMGTLLTGYSQATLANLITVTACAKIVISMLWMMVVGVQTSMGVAWHRFLAVVNIYARREVDGSNALGPLEPIRVAGEPLTMETLEELPEDAKLGVGSISDFTWKGLLDFSTCTECGRCQELCPAWSTGKPLSPKLFTLALRDHHAATAAFMRAAQELEQPGESPAEDANGDFPSDLFTPIPEHSGDVLAALRASGAQSAEASANPLERQLVPEVITPDVLWACTTCGACVEQCPVDIEHVDHIVDVRRHQVLMESAFPKELAGVFKQLEKKGNPYGQAARKRMDWAKNLDFPVPVLGVDVEDATAVEYLFWVGCAGAFDDQGKKTSAAIAELLHRAGVSFAVLGQGESCTGDPARRAGNEVLYQMLAEAAVSTLNEVKARKIVVSCAHCFNTIAREFPDLDGHFEVVHHTQLLNRLVREKRLIPVPPQPGAEKTITYHDPCYLGRHNQIYEPPRELLDAIPGVKQVEMPRSREGAMCCGGGGARAWMEESEGTRIAVARMGEAAGTGAAEVATACPFCTQMLGSAGQIPKQSGAGETDSSVQVHDISLTLLEAVRRGDQPDLASASVGGSNE</sequence>
<keyword evidence="3" id="KW-0560">Oxidoreductase</keyword>
<accession>A0A1Q5PML9</accession>
<dbReference type="SUPFAM" id="SSF46548">
    <property type="entry name" value="alpha-helical ferredoxin"/>
    <property type="match status" value="1"/>
</dbReference>
<dbReference type="InterPro" id="IPR009051">
    <property type="entry name" value="Helical_ferredxn"/>
</dbReference>
<protein>
    <submittedName>
        <fullName evidence="8">Fe-S oxidoreductase</fullName>
    </submittedName>
</protein>
<comment type="caution">
    <text evidence="8">The sequence shown here is derived from an EMBL/GenBank/DDBJ whole genome shotgun (WGS) entry which is preliminary data.</text>
</comment>
<keyword evidence="1" id="KW-0004">4Fe-4S</keyword>
<dbReference type="PROSITE" id="PS51379">
    <property type="entry name" value="4FE4S_FER_2"/>
    <property type="match status" value="2"/>
</dbReference>
<feature type="transmembrane region" description="Helical" evidence="6">
    <location>
        <begin position="113"/>
        <end position="134"/>
    </location>
</feature>
<feature type="domain" description="4Fe-4S ferredoxin-type" evidence="7">
    <location>
        <begin position="319"/>
        <end position="346"/>
    </location>
</feature>
<dbReference type="EMBL" id="MPDM01000005">
    <property type="protein sequence ID" value="OKL48725.1"/>
    <property type="molecule type" value="Genomic_DNA"/>
</dbReference>
<dbReference type="PANTHER" id="PTHR43255">
    <property type="entry name" value="IRON-SULFUR-BINDING OXIDOREDUCTASE FADF-RELATED-RELATED"/>
    <property type="match status" value="1"/>
</dbReference>
<keyword evidence="9" id="KW-1185">Reference proteome</keyword>
<name>A0A1Q5PML9_9ACTO</name>
<feature type="transmembrane region" description="Helical" evidence="6">
    <location>
        <begin position="6"/>
        <end position="28"/>
    </location>
</feature>
<dbReference type="GO" id="GO:0046872">
    <property type="term" value="F:metal ion binding"/>
    <property type="evidence" value="ECO:0007669"/>
    <property type="project" value="UniProtKB-KW"/>
</dbReference>
<keyword evidence="4" id="KW-0408">Iron</keyword>
<dbReference type="InterPro" id="IPR051460">
    <property type="entry name" value="HdrC_iron-sulfur_subunit"/>
</dbReference>
<evidence type="ECO:0000313" key="9">
    <source>
        <dbReference type="Proteomes" id="UP000186465"/>
    </source>
</evidence>
<evidence type="ECO:0000256" key="2">
    <source>
        <dbReference type="ARBA" id="ARBA00022723"/>
    </source>
</evidence>
<evidence type="ECO:0000256" key="3">
    <source>
        <dbReference type="ARBA" id="ARBA00023002"/>
    </source>
</evidence>
<dbReference type="GO" id="GO:0016491">
    <property type="term" value="F:oxidoreductase activity"/>
    <property type="evidence" value="ECO:0007669"/>
    <property type="project" value="UniProtKB-KW"/>
</dbReference>
<feature type="domain" description="4Fe-4S ferredoxin-type" evidence="7">
    <location>
        <begin position="427"/>
        <end position="459"/>
    </location>
</feature>
<feature type="transmembrane region" description="Helical" evidence="6">
    <location>
        <begin position="170"/>
        <end position="189"/>
    </location>
</feature>
<proteinExistence type="predicted"/>
<evidence type="ECO:0000256" key="5">
    <source>
        <dbReference type="ARBA" id="ARBA00023014"/>
    </source>
</evidence>
<keyword evidence="2" id="KW-0479">Metal-binding</keyword>
<evidence type="ECO:0000256" key="1">
    <source>
        <dbReference type="ARBA" id="ARBA00022485"/>
    </source>
</evidence>
<evidence type="ECO:0000259" key="7">
    <source>
        <dbReference type="PROSITE" id="PS51379"/>
    </source>
</evidence>
<dbReference type="Pfam" id="PF13187">
    <property type="entry name" value="Fer4_9"/>
    <property type="match status" value="1"/>
</dbReference>
<dbReference type="InterPro" id="IPR017896">
    <property type="entry name" value="4Fe4S_Fe-S-bd"/>
</dbReference>
<dbReference type="GO" id="GO:0005886">
    <property type="term" value="C:plasma membrane"/>
    <property type="evidence" value="ECO:0007669"/>
    <property type="project" value="TreeGrafter"/>
</dbReference>
<evidence type="ECO:0000256" key="4">
    <source>
        <dbReference type="ARBA" id="ARBA00023004"/>
    </source>
</evidence>
<gene>
    <name evidence="8" type="ORF">BM477_05895</name>
</gene>
<dbReference type="Pfam" id="PF02754">
    <property type="entry name" value="CCG"/>
    <property type="match status" value="2"/>
</dbReference>
<reference evidence="9" key="1">
    <citation type="submission" date="2016-11" db="EMBL/GenBank/DDBJ databases">
        <title>Actinomyces gypaetusis sp. nov. isolated from Gypaetus barbatus in Qinghai Tibet Plateau China.</title>
        <authorList>
            <person name="Meng X."/>
        </authorList>
    </citation>
    <scope>NUCLEOTIDE SEQUENCE [LARGE SCALE GENOMIC DNA]</scope>
    <source>
        <strain evidence="9">DSM 15383</strain>
    </source>
</reference>
<dbReference type="PROSITE" id="PS00198">
    <property type="entry name" value="4FE4S_FER_1"/>
    <property type="match status" value="1"/>
</dbReference>
<keyword evidence="6" id="KW-0472">Membrane</keyword>
<dbReference type="AlphaFoldDB" id="A0A1Q5PML9"/>
<dbReference type="PANTHER" id="PTHR43255:SF1">
    <property type="entry name" value="IRON-SULFUR-BINDING OXIDOREDUCTASE FADF-RELATED"/>
    <property type="match status" value="1"/>
</dbReference>
<keyword evidence="6" id="KW-1133">Transmembrane helix</keyword>
<feature type="transmembrane region" description="Helical" evidence="6">
    <location>
        <begin position="72"/>
        <end position="93"/>
    </location>
</feature>
<dbReference type="Gene3D" id="1.10.1060.10">
    <property type="entry name" value="Alpha-helical ferredoxin"/>
    <property type="match status" value="1"/>
</dbReference>
<keyword evidence="6" id="KW-0812">Transmembrane</keyword>
<evidence type="ECO:0000256" key="6">
    <source>
        <dbReference type="SAM" id="Phobius"/>
    </source>
</evidence>
<dbReference type="Proteomes" id="UP000186465">
    <property type="component" value="Unassembled WGS sequence"/>
</dbReference>
<dbReference type="InterPro" id="IPR004017">
    <property type="entry name" value="Cys_rich_dom"/>
</dbReference>
<keyword evidence="5" id="KW-0411">Iron-sulfur</keyword>
<dbReference type="GO" id="GO:0051539">
    <property type="term" value="F:4 iron, 4 sulfur cluster binding"/>
    <property type="evidence" value="ECO:0007669"/>
    <property type="project" value="UniProtKB-KW"/>
</dbReference>
<dbReference type="InterPro" id="IPR017900">
    <property type="entry name" value="4Fe4S_Fe_S_CS"/>
</dbReference>
<feature type="transmembrane region" description="Helical" evidence="6">
    <location>
        <begin position="209"/>
        <end position="229"/>
    </location>
</feature>
<organism evidence="8 9">
    <name type="scientific">Boudabousia marimammalium</name>
    <dbReference type="NCBI Taxonomy" id="156892"/>
    <lineage>
        <taxon>Bacteria</taxon>
        <taxon>Bacillati</taxon>
        <taxon>Actinomycetota</taxon>
        <taxon>Actinomycetes</taxon>
        <taxon>Actinomycetales</taxon>
        <taxon>Actinomycetaceae</taxon>
        <taxon>Boudabousia</taxon>
    </lineage>
</organism>